<keyword evidence="6 12" id="KW-0028">Amino-acid biosynthesis</keyword>
<comment type="subunit">
    <text evidence="12">Homotetramer; dimer of dimers.</text>
</comment>
<evidence type="ECO:0000313" key="14">
    <source>
        <dbReference type="EMBL" id="MEJ8825173.1"/>
    </source>
</evidence>
<dbReference type="EMBL" id="JBBKZV010000020">
    <property type="protein sequence ID" value="MEJ8825173.1"/>
    <property type="molecule type" value="Genomic_DNA"/>
</dbReference>
<dbReference type="InterPro" id="IPR020625">
    <property type="entry name" value="Schiff_base-form_aldolases_AS"/>
</dbReference>
<proteinExistence type="inferred from homology"/>
<comment type="function">
    <text evidence="1 12">Catalyzes the condensation of (S)-aspartate-beta-semialdehyde [(S)-ASA] and pyruvate to 4-hydroxy-tetrahydrodipicolinate (HTPA).</text>
</comment>
<evidence type="ECO:0000256" key="4">
    <source>
        <dbReference type="ARBA" id="ARBA00012086"/>
    </source>
</evidence>
<dbReference type="Gene3D" id="3.20.20.70">
    <property type="entry name" value="Aldolase class I"/>
    <property type="match status" value="1"/>
</dbReference>
<feature type="active site" description="Proton donor/acceptor" evidence="12">
    <location>
        <position position="140"/>
    </location>
</feature>
<evidence type="ECO:0000256" key="9">
    <source>
        <dbReference type="ARBA" id="ARBA00023239"/>
    </source>
</evidence>
<dbReference type="CDD" id="cd00950">
    <property type="entry name" value="DHDPS"/>
    <property type="match status" value="1"/>
</dbReference>
<keyword evidence="15" id="KW-1185">Reference proteome</keyword>
<evidence type="ECO:0000256" key="11">
    <source>
        <dbReference type="ARBA" id="ARBA00047836"/>
    </source>
</evidence>
<sequence length="294" mass="31061">MSIISPTPPDFSGLWVPLVTPFNGDAVDHAALRALVQRLAPEGIAGTVVCGSTGEAAALDEDEQLAALATVTEAAPDLPRIMGISGYHLGQTLAWVRRLHREPLAGLLVPPPHYIRPSQQGLTAWFTAIAEASAAPVLIYDIPYRTGATLERETLLALAAHPNIAAVKDCGGDADKTRALIADGRLQVLAGEDAQIFSTVAEGGVGAIAASGHLQTARFVQVIRLLQEGRIAEARALWQPLLPLIELMFAEPNPAPLKAALAMQGLMNDALRAPMTAASETVRDRLQAIRAHLA</sequence>
<accession>A0ABU8W5A7</accession>
<dbReference type="PRINTS" id="PR00146">
    <property type="entry name" value="DHPICSNTHASE"/>
</dbReference>
<comment type="catalytic activity">
    <reaction evidence="11 12">
        <text>L-aspartate 4-semialdehyde + pyruvate = (2S,4S)-4-hydroxy-2,3,4,5-tetrahydrodipicolinate + H2O + H(+)</text>
        <dbReference type="Rhea" id="RHEA:34171"/>
        <dbReference type="ChEBI" id="CHEBI:15361"/>
        <dbReference type="ChEBI" id="CHEBI:15377"/>
        <dbReference type="ChEBI" id="CHEBI:15378"/>
        <dbReference type="ChEBI" id="CHEBI:67139"/>
        <dbReference type="ChEBI" id="CHEBI:537519"/>
        <dbReference type="EC" id="4.3.3.7"/>
    </reaction>
</comment>
<comment type="subcellular location">
    <subcellularLocation>
        <location evidence="12">Cytoplasm</location>
    </subcellularLocation>
</comment>
<evidence type="ECO:0000256" key="8">
    <source>
        <dbReference type="ARBA" id="ARBA00023154"/>
    </source>
</evidence>
<comment type="similarity">
    <text evidence="3 12 13">Belongs to the DapA family.</text>
</comment>
<comment type="caution">
    <text evidence="12">Was originally thought to be a dihydrodipicolinate synthase (DHDPS), catalyzing the condensation of (S)-aspartate-beta-semialdehyde [(S)-ASA] and pyruvate to dihydrodipicolinate (DHDP). However, it was shown in E.coli that the product of the enzymatic reaction is not dihydrodipicolinate but in fact (4S)-4-hydroxy-2,3,4,5-tetrahydro-(2S)-dipicolinic acid (HTPA), and that the consecutive dehydration reaction leading to DHDP is not spontaneous but catalyzed by DapB.</text>
</comment>
<keyword evidence="5 12" id="KW-0963">Cytoplasm</keyword>
<dbReference type="Proteomes" id="UP001363010">
    <property type="component" value="Unassembled WGS sequence"/>
</dbReference>
<evidence type="ECO:0000256" key="2">
    <source>
        <dbReference type="ARBA" id="ARBA00005120"/>
    </source>
</evidence>
<dbReference type="NCBIfam" id="TIGR00674">
    <property type="entry name" value="dapA"/>
    <property type="match status" value="1"/>
</dbReference>
<evidence type="ECO:0000256" key="10">
    <source>
        <dbReference type="ARBA" id="ARBA00023270"/>
    </source>
</evidence>
<dbReference type="PIRSF" id="PIRSF001365">
    <property type="entry name" value="DHDPS"/>
    <property type="match status" value="1"/>
</dbReference>
<evidence type="ECO:0000256" key="3">
    <source>
        <dbReference type="ARBA" id="ARBA00007592"/>
    </source>
</evidence>
<protein>
    <recommendedName>
        <fullName evidence="4 12">4-hydroxy-tetrahydrodipicolinate synthase</fullName>
        <shortName evidence="12">HTPA synthase</shortName>
        <ecNumber evidence="4 12">4.3.3.7</ecNumber>
    </recommendedName>
</protein>
<dbReference type="PROSITE" id="PS00666">
    <property type="entry name" value="DHDPS_2"/>
    <property type="match status" value="1"/>
</dbReference>
<comment type="caution">
    <text evidence="14">The sequence shown here is derived from an EMBL/GenBank/DDBJ whole genome shotgun (WGS) entry which is preliminary data.</text>
</comment>
<keyword evidence="9 12" id="KW-0456">Lyase</keyword>
<dbReference type="PANTHER" id="PTHR12128">
    <property type="entry name" value="DIHYDRODIPICOLINATE SYNTHASE"/>
    <property type="match status" value="1"/>
</dbReference>
<keyword evidence="10 12" id="KW-0704">Schiff base</keyword>
<dbReference type="SMART" id="SM01130">
    <property type="entry name" value="DHDPS"/>
    <property type="match status" value="1"/>
</dbReference>
<organism evidence="14 15">
    <name type="scientific">Variovorax humicola</name>
    <dbReference type="NCBI Taxonomy" id="1769758"/>
    <lineage>
        <taxon>Bacteria</taxon>
        <taxon>Pseudomonadati</taxon>
        <taxon>Pseudomonadota</taxon>
        <taxon>Betaproteobacteria</taxon>
        <taxon>Burkholderiales</taxon>
        <taxon>Comamonadaceae</taxon>
        <taxon>Variovorax</taxon>
    </lineage>
</organism>
<gene>
    <name evidence="12 14" type="primary">dapA</name>
    <name evidence="14" type="ORF">WKW80_24625</name>
</gene>
<feature type="binding site" evidence="12">
    <location>
        <position position="53"/>
    </location>
    <ligand>
        <name>pyruvate</name>
        <dbReference type="ChEBI" id="CHEBI:15361"/>
    </ligand>
</feature>
<name>A0ABU8W5A7_9BURK</name>
<keyword evidence="8 12" id="KW-0457">Lysine biosynthesis</keyword>
<dbReference type="EC" id="4.3.3.7" evidence="4 12"/>
<feature type="site" description="Part of a proton relay during catalysis" evidence="12">
    <location>
        <position position="114"/>
    </location>
</feature>
<dbReference type="GO" id="GO:0008840">
    <property type="term" value="F:4-hydroxy-tetrahydrodipicolinate synthase activity"/>
    <property type="evidence" value="ECO:0007669"/>
    <property type="project" value="UniProtKB-EC"/>
</dbReference>
<evidence type="ECO:0000256" key="6">
    <source>
        <dbReference type="ARBA" id="ARBA00022605"/>
    </source>
</evidence>
<comment type="pathway">
    <text evidence="2 12">Amino-acid biosynthesis; L-lysine biosynthesis via DAP pathway; (S)-tetrahydrodipicolinate from L-aspartate: step 3/4.</text>
</comment>
<keyword evidence="7 12" id="KW-0220">Diaminopimelate biosynthesis</keyword>
<feature type="binding site" evidence="12">
    <location>
        <position position="208"/>
    </location>
    <ligand>
        <name>pyruvate</name>
        <dbReference type="ChEBI" id="CHEBI:15361"/>
    </ligand>
</feature>
<evidence type="ECO:0000256" key="13">
    <source>
        <dbReference type="PIRNR" id="PIRNR001365"/>
    </source>
</evidence>
<reference evidence="14 15" key="1">
    <citation type="submission" date="2024-03" db="EMBL/GenBank/DDBJ databases">
        <title>Novel species of the genus Variovorax.</title>
        <authorList>
            <person name="Liu Q."/>
            <person name="Xin Y.-H."/>
        </authorList>
    </citation>
    <scope>NUCLEOTIDE SEQUENCE [LARGE SCALE GENOMIC DNA]</scope>
    <source>
        <strain evidence="14 15">KACC 18501</strain>
    </source>
</reference>
<dbReference type="InterPro" id="IPR002220">
    <property type="entry name" value="DapA-like"/>
</dbReference>
<evidence type="ECO:0000256" key="7">
    <source>
        <dbReference type="ARBA" id="ARBA00022915"/>
    </source>
</evidence>
<feature type="site" description="Part of a proton relay during catalysis" evidence="12">
    <location>
        <position position="52"/>
    </location>
</feature>
<evidence type="ECO:0000256" key="12">
    <source>
        <dbReference type="HAMAP-Rule" id="MF_00418"/>
    </source>
</evidence>
<dbReference type="Pfam" id="PF00701">
    <property type="entry name" value="DHDPS"/>
    <property type="match status" value="1"/>
</dbReference>
<evidence type="ECO:0000256" key="1">
    <source>
        <dbReference type="ARBA" id="ARBA00003294"/>
    </source>
</evidence>
<evidence type="ECO:0000313" key="15">
    <source>
        <dbReference type="Proteomes" id="UP001363010"/>
    </source>
</evidence>
<dbReference type="PANTHER" id="PTHR12128:SF66">
    <property type="entry name" value="4-HYDROXY-2-OXOGLUTARATE ALDOLASE, MITOCHONDRIAL"/>
    <property type="match status" value="1"/>
</dbReference>
<dbReference type="HAMAP" id="MF_00418">
    <property type="entry name" value="DapA"/>
    <property type="match status" value="1"/>
</dbReference>
<dbReference type="InterPro" id="IPR005263">
    <property type="entry name" value="DapA"/>
</dbReference>
<feature type="active site" description="Schiff-base intermediate with substrate" evidence="12">
    <location>
        <position position="168"/>
    </location>
</feature>
<dbReference type="SUPFAM" id="SSF51569">
    <property type="entry name" value="Aldolase"/>
    <property type="match status" value="1"/>
</dbReference>
<evidence type="ECO:0000256" key="5">
    <source>
        <dbReference type="ARBA" id="ARBA00022490"/>
    </source>
</evidence>
<dbReference type="InterPro" id="IPR013785">
    <property type="entry name" value="Aldolase_TIM"/>
</dbReference>